<feature type="coiled-coil region" evidence="1">
    <location>
        <begin position="65"/>
        <end position="125"/>
    </location>
</feature>
<sequence>MTDLQVPEDFPFQTEPRFNYLEYRLYQFEQFRKLQKQSGTHEYREFEFRKAQTKLIELVNAEESFRKLRSIESEVIREMKELEKNLYWELIFNPSLRKHLEGLIRGRLEEGRKRKTDEISRLERELAKDVHWLFLTRWESQHLVQSSSRINVHLESQQNTKRHRRTWTALVLLSKEIPADVERHLADLGRKLALASTAEELEAWEASEERRYQNSDDADKLRITIFRKRAKGQKRIFYEPLKLFRMVTTLLLYGADKVNLDYNRRYLKAKKAFISFALQDIKFQEAPTLRKQMQKTKGQMYIPTEWDACADIEKAVESDYKGNLAELRKREEKVEETLLRLEETKMEEGWIDTLSRWFAGWNM</sequence>
<accession>A0A3N4I2F0</accession>
<evidence type="ECO:0000313" key="3">
    <source>
        <dbReference type="Proteomes" id="UP000275078"/>
    </source>
</evidence>
<gene>
    <name evidence="2" type="ORF">BJ508DRAFT_349502</name>
</gene>
<dbReference type="Proteomes" id="UP000275078">
    <property type="component" value="Unassembled WGS sequence"/>
</dbReference>
<proteinExistence type="predicted"/>
<evidence type="ECO:0000313" key="2">
    <source>
        <dbReference type="EMBL" id="RPA78280.1"/>
    </source>
</evidence>
<feature type="coiled-coil region" evidence="1">
    <location>
        <begin position="317"/>
        <end position="347"/>
    </location>
</feature>
<evidence type="ECO:0000256" key="1">
    <source>
        <dbReference type="SAM" id="Coils"/>
    </source>
</evidence>
<organism evidence="2 3">
    <name type="scientific">Ascobolus immersus RN42</name>
    <dbReference type="NCBI Taxonomy" id="1160509"/>
    <lineage>
        <taxon>Eukaryota</taxon>
        <taxon>Fungi</taxon>
        <taxon>Dikarya</taxon>
        <taxon>Ascomycota</taxon>
        <taxon>Pezizomycotina</taxon>
        <taxon>Pezizomycetes</taxon>
        <taxon>Pezizales</taxon>
        <taxon>Ascobolaceae</taxon>
        <taxon>Ascobolus</taxon>
    </lineage>
</organism>
<keyword evidence="1" id="KW-0175">Coiled coil</keyword>
<dbReference type="EMBL" id="ML119713">
    <property type="protein sequence ID" value="RPA78280.1"/>
    <property type="molecule type" value="Genomic_DNA"/>
</dbReference>
<name>A0A3N4I2F0_ASCIM</name>
<reference evidence="2 3" key="1">
    <citation type="journal article" date="2018" name="Nat. Ecol. Evol.">
        <title>Pezizomycetes genomes reveal the molecular basis of ectomycorrhizal truffle lifestyle.</title>
        <authorList>
            <person name="Murat C."/>
            <person name="Payen T."/>
            <person name="Noel B."/>
            <person name="Kuo A."/>
            <person name="Morin E."/>
            <person name="Chen J."/>
            <person name="Kohler A."/>
            <person name="Krizsan K."/>
            <person name="Balestrini R."/>
            <person name="Da Silva C."/>
            <person name="Montanini B."/>
            <person name="Hainaut M."/>
            <person name="Levati E."/>
            <person name="Barry K.W."/>
            <person name="Belfiori B."/>
            <person name="Cichocki N."/>
            <person name="Clum A."/>
            <person name="Dockter R.B."/>
            <person name="Fauchery L."/>
            <person name="Guy J."/>
            <person name="Iotti M."/>
            <person name="Le Tacon F."/>
            <person name="Lindquist E.A."/>
            <person name="Lipzen A."/>
            <person name="Malagnac F."/>
            <person name="Mello A."/>
            <person name="Molinier V."/>
            <person name="Miyauchi S."/>
            <person name="Poulain J."/>
            <person name="Riccioni C."/>
            <person name="Rubini A."/>
            <person name="Sitrit Y."/>
            <person name="Splivallo R."/>
            <person name="Traeger S."/>
            <person name="Wang M."/>
            <person name="Zifcakova L."/>
            <person name="Wipf D."/>
            <person name="Zambonelli A."/>
            <person name="Paolocci F."/>
            <person name="Nowrousian M."/>
            <person name="Ottonello S."/>
            <person name="Baldrian P."/>
            <person name="Spatafora J.W."/>
            <person name="Henrissat B."/>
            <person name="Nagy L.G."/>
            <person name="Aury J.M."/>
            <person name="Wincker P."/>
            <person name="Grigoriev I.V."/>
            <person name="Bonfante P."/>
            <person name="Martin F.M."/>
        </authorList>
    </citation>
    <scope>NUCLEOTIDE SEQUENCE [LARGE SCALE GENOMIC DNA]</scope>
    <source>
        <strain evidence="2 3">RN42</strain>
    </source>
</reference>
<keyword evidence="3" id="KW-1185">Reference proteome</keyword>
<dbReference type="AlphaFoldDB" id="A0A3N4I2F0"/>
<protein>
    <submittedName>
        <fullName evidence="2">Uncharacterized protein</fullName>
    </submittedName>
</protein>